<dbReference type="EMBL" id="MU864466">
    <property type="protein sequence ID" value="KAK4184989.1"/>
    <property type="molecule type" value="Genomic_DNA"/>
</dbReference>
<comment type="caution">
    <text evidence="2">The sequence shown here is derived from an EMBL/GenBank/DDBJ whole genome shotgun (WGS) entry which is preliminary data.</text>
</comment>
<feature type="transmembrane region" description="Helical" evidence="1">
    <location>
        <begin position="92"/>
        <end position="115"/>
    </location>
</feature>
<accession>A0AAN7AFR9</accession>
<proteinExistence type="predicted"/>
<evidence type="ECO:0000313" key="2">
    <source>
        <dbReference type="EMBL" id="KAK4184989.1"/>
    </source>
</evidence>
<keyword evidence="1" id="KW-0812">Transmembrane</keyword>
<gene>
    <name evidence="2" type="ORF">QBC35DRAFT_390507</name>
</gene>
<evidence type="ECO:0000256" key="1">
    <source>
        <dbReference type="SAM" id="Phobius"/>
    </source>
</evidence>
<dbReference type="PANTHER" id="PTHR35041:SF3">
    <property type="entry name" value="FORMYLMETHIONINE DEFORMYLASE-LIKE PROTEIN"/>
    <property type="match status" value="1"/>
</dbReference>
<evidence type="ECO:0000313" key="3">
    <source>
        <dbReference type="Proteomes" id="UP001302126"/>
    </source>
</evidence>
<keyword evidence="1" id="KW-0472">Membrane</keyword>
<organism evidence="2 3">
    <name type="scientific">Podospora australis</name>
    <dbReference type="NCBI Taxonomy" id="1536484"/>
    <lineage>
        <taxon>Eukaryota</taxon>
        <taxon>Fungi</taxon>
        <taxon>Dikarya</taxon>
        <taxon>Ascomycota</taxon>
        <taxon>Pezizomycotina</taxon>
        <taxon>Sordariomycetes</taxon>
        <taxon>Sordariomycetidae</taxon>
        <taxon>Sordariales</taxon>
        <taxon>Podosporaceae</taxon>
        <taxon>Podospora</taxon>
    </lineage>
</organism>
<name>A0AAN7AFR9_9PEZI</name>
<feature type="transmembrane region" description="Helical" evidence="1">
    <location>
        <begin position="465"/>
        <end position="489"/>
    </location>
</feature>
<dbReference type="Proteomes" id="UP001302126">
    <property type="component" value="Unassembled WGS sequence"/>
</dbReference>
<keyword evidence="1" id="KW-1133">Transmembrane helix</keyword>
<keyword evidence="3" id="KW-1185">Reference proteome</keyword>
<reference evidence="2" key="2">
    <citation type="submission" date="2023-05" db="EMBL/GenBank/DDBJ databases">
        <authorList>
            <consortium name="Lawrence Berkeley National Laboratory"/>
            <person name="Steindorff A."/>
            <person name="Hensen N."/>
            <person name="Bonometti L."/>
            <person name="Westerberg I."/>
            <person name="Brannstrom I.O."/>
            <person name="Guillou S."/>
            <person name="Cros-Aarteil S."/>
            <person name="Calhoun S."/>
            <person name="Haridas S."/>
            <person name="Kuo A."/>
            <person name="Mondo S."/>
            <person name="Pangilinan J."/>
            <person name="Riley R."/>
            <person name="Labutti K."/>
            <person name="Andreopoulos B."/>
            <person name="Lipzen A."/>
            <person name="Chen C."/>
            <person name="Yanf M."/>
            <person name="Daum C."/>
            <person name="Ng V."/>
            <person name="Clum A."/>
            <person name="Ohm R."/>
            <person name="Martin F."/>
            <person name="Silar P."/>
            <person name="Natvig D."/>
            <person name="Lalanne C."/>
            <person name="Gautier V."/>
            <person name="Ament-Velasquez S.L."/>
            <person name="Kruys A."/>
            <person name="Hutchinson M.I."/>
            <person name="Powell A.J."/>
            <person name="Barry K."/>
            <person name="Miller A.N."/>
            <person name="Grigoriev I.V."/>
            <person name="Debuchy R."/>
            <person name="Gladieux P."/>
            <person name="Thoren M.H."/>
            <person name="Johannesson H."/>
        </authorList>
    </citation>
    <scope>NUCLEOTIDE SEQUENCE</scope>
    <source>
        <strain evidence="2">PSN309</strain>
    </source>
</reference>
<dbReference type="AlphaFoldDB" id="A0AAN7AFR9"/>
<reference evidence="2" key="1">
    <citation type="journal article" date="2023" name="Mol. Phylogenet. Evol.">
        <title>Genome-scale phylogeny and comparative genomics of the fungal order Sordariales.</title>
        <authorList>
            <person name="Hensen N."/>
            <person name="Bonometti L."/>
            <person name="Westerberg I."/>
            <person name="Brannstrom I.O."/>
            <person name="Guillou S."/>
            <person name="Cros-Aarteil S."/>
            <person name="Calhoun S."/>
            <person name="Haridas S."/>
            <person name="Kuo A."/>
            <person name="Mondo S."/>
            <person name="Pangilinan J."/>
            <person name="Riley R."/>
            <person name="LaButti K."/>
            <person name="Andreopoulos B."/>
            <person name="Lipzen A."/>
            <person name="Chen C."/>
            <person name="Yan M."/>
            <person name="Daum C."/>
            <person name="Ng V."/>
            <person name="Clum A."/>
            <person name="Steindorff A."/>
            <person name="Ohm R.A."/>
            <person name="Martin F."/>
            <person name="Silar P."/>
            <person name="Natvig D.O."/>
            <person name="Lalanne C."/>
            <person name="Gautier V."/>
            <person name="Ament-Velasquez S.L."/>
            <person name="Kruys A."/>
            <person name="Hutchinson M.I."/>
            <person name="Powell A.J."/>
            <person name="Barry K."/>
            <person name="Miller A.N."/>
            <person name="Grigoriev I.V."/>
            <person name="Debuchy R."/>
            <person name="Gladieux P."/>
            <person name="Hiltunen Thoren M."/>
            <person name="Johannesson H."/>
        </authorList>
    </citation>
    <scope>NUCLEOTIDE SEQUENCE</scope>
    <source>
        <strain evidence="2">PSN309</strain>
    </source>
</reference>
<feature type="transmembrane region" description="Helical" evidence="1">
    <location>
        <begin position="38"/>
        <end position="56"/>
    </location>
</feature>
<sequence>MILLGLIGLLGALGHHLYNDSLSGSPVVNAQWPQRWGVALAFFVKMTLVGSVQMAFKQRAWLTVKKRSFRVKTLDSIFHSCQDPAGFFNKELFTGAFFPALMALLVWILPLSAIASPSTLTATNGLQTSPTTCHNVSTLDFSRENGFGIWRRDPNVNKQGMSFWDEWIRPKTAFYNSPSMDNVRLFRLSMLSNTPLQPPNPCPTDSNCTFAVSFAAPSYKCGKRNDFGGEHRPYNLSQMAPLGDLLYASYSSLDLDEDFVGRPKSWDRSNVTVETGVFKQEPTLWVSWVWNTTLPATSENEAQWDTSYWRTQLKTSIIECTLWNSTYEYTLQFLQGQMNVSDKRVTQDRLLLPAGQVMSPDNPVYMEFAGFHATAFLYRSQLAGNASQKGQDSWVMTESDIFQTEILDPGSGQSPEEDLASRIEAAFHNIYLSFLSNEKQISQVFASRSCEVSSHVLVWHYTPTWLAVSYIIACALTFVAMGVGLHAIVQNGYVAETNFSTFLVTTRNPDLDKMARGSCLGALPVDKEVTKTKLRFGKTVSNEEGGDGDASQATHAAFGFDDRVVELQRGKNYS</sequence>
<dbReference type="PANTHER" id="PTHR35041">
    <property type="entry name" value="MEDIATOR OF RNA POLYMERASE II TRANSCRIPTION SUBUNIT 1"/>
    <property type="match status" value="1"/>
</dbReference>
<protein>
    <submittedName>
        <fullName evidence="2">Uncharacterized protein</fullName>
    </submittedName>
</protein>